<feature type="domain" description="Zinc-ribbon" evidence="1">
    <location>
        <begin position="2"/>
        <end position="24"/>
    </location>
</feature>
<reference evidence="2 3" key="1">
    <citation type="journal article" date="2021" name="Sci. Rep.">
        <title>The distribution of antibiotic resistance genes in chicken gut microbiota commensals.</title>
        <authorList>
            <person name="Juricova H."/>
            <person name="Matiasovicova J."/>
            <person name="Kubasova T."/>
            <person name="Cejkova D."/>
            <person name="Rychlik I."/>
        </authorList>
    </citation>
    <scope>NUCLEOTIDE SEQUENCE [LARGE SCALE GENOMIC DNA]</scope>
    <source>
        <strain evidence="2 3">An801</strain>
    </source>
</reference>
<sequence>MFCKKCGKELNQGAKVCPNCGTKVSSGTSIINLFKNSKYLWGNELNQSDCCISPIPEDIKSNMRLNFGIGYNEKILFIRDTSFWNSRDQGLVLTDEGICCIPDNDKPTEKIILPWSAIQRVEYKDLVLYFWGYGDETDYCPIHISYFMKNEDNEKARRIGSSLARLFTQMAQCVEPEADPFDTAANHYDQLIQEGKADEALQFALSCKDQDGLEIFYTAAAKEYFLREEYEKALTLCEEGLKHCEPGSPIEYLLQTMKYNVYEKQGNCTEARKLALYVSQGAADDLQYPTTDVFIKKSAVTDFKSYDSQYVSSYLEQPYNQRKVLLPVNDYTDLRQNYLSVIQIKELAQSGIDFPIGHPVAYQLYVGHPYIKQKYLPFENYELELIEDKVREFCQLVQCLGAKEIHIECLNTSSSDRNTNSEQQVTGEVNYRVASASGKANRNQNQHLIDEISQSINLHQTFLPTAKPHLPENLVWYPNEPSWQRLYEQRLQGSLQQHEERIETRKSRVLEGSELSSIEGEFKNLLLTVNGQWNKKLEEKFEVQENAVLAIHVHFASLNELGQPASQASPATSYTHEEEEYLNELQMCLTENKEISPGERRLLERLRKHLGISDTRAQELENSLKPSLTEDEKEYWEEYKLCLEEGNEITASERRLLDKLKAQLHISDERAKEIEKIIHL</sequence>
<protein>
    <submittedName>
        <fullName evidence="2">Zinc ribbon domain-containing protein</fullName>
    </submittedName>
</protein>
<evidence type="ECO:0000313" key="2">
    <source>
        <dbReference type="EMBL" id="MBM6758833.1"/>
    </source>
</evidence>
<dbReference type="Pfam" id="PF13240">
    <property type="entry name" value="Zn_Ribbon_1"/>
    <property type="match status" value="1"/>
</dbReference>
<proteinExistence type="predicted"/>
<gene>
    <name evidence="2" type="ORF">H6A31_09120</name>
</gene>
<dbReference type="Proteomes" id="UP000703295">
    <property type="component" value="Unassembled WGS sequence"/>
</dbReference>
<evidence type="ECO:0000259" key="1">
    <source>
        <dbReference type="Pfam" id="PF13240"/>
    </source>
</evidence>
<accession>A0ABS2EWA5</accession>
<dbReference type="EMBL" id="JACJJW010000022">
    <property type="protein sequence ID" value="MBM6758833.1"/>
    <property type="molecule type" value="Genomic_DNA"/>
</dbReference>
<keyword evidence="3" id="KW-1185">Reference proteome</keyword>
<evidence type="ECO:0000313" key="3">
    <source>
        <dbReference type="Proteomes" id="UP000703295"/>
    </source>
</evidence>
<comment type="caution">
    <text evidence="2">The sequence shown here is derived from an EMBL/GenBank/DDBJ whole genome shotgun (WGS) entry which is preliminary data.</text>
</comment>
<name>A0ABS2EWA5_9BACE</name>
<dbReference type="InterPro" id="IPR026870">
    <property type="entry name" value="Zinc_ribbon_dom"/>
</dbReference>
<organism evidence="2 3">
    <name type="scientific">Bacteroides mediterraneensis</name>
    <dbReference type="NCBI Taxonomy" id="1841856"/>
    <lineage>
        <taxon>Bacteria</taxon>
        <taxon>Pseudomonadati</taxon>
        <taxon>Bacteroidota</taxon>
        <taxon>Bacteroidia</taxon>
        <taxon>Bacteroidales</taxon>
        <taxon>Bacteroidaceae</taxon>
        <taxon>Bacteroides</taxon>
    </lineage>
</organism>
<dbReference type="RefSeq" id="WP_204476009.1">
    <property type="nucleotide sequence ID" value="NZ_JACJJW010000022.1"/>
</dbReference>